<accession>A0A5S5DA82</accession>
<sequence>MLLQGSNLSSICCYLETFYLIGLEIIVDCSSVIYVVDGKLPKFIRYHYGKNITKAKRALPVIYVVDGKLPKFIRYHYGKNITKAKRALPPVERMAL</sequence>
<name>A0A5S5DA82_9SPHI</name>
<protein>
    <submittedName>
        <fullName evidence="1">Uncharacterized protein</fullName>
    </submittedName>
</protein>
<dbReference type="EMBL" id="VNHX01000015">
    <property type="protein sequence ID" value="TYP92973.1"/>
    <property type="molecule type" value="Genomic_DNA"/>
</dbReference>
<dbReference type="AlphaFoldDB" id="A0A5S5DA82"/>
<evidence type="ECO:0000313" key="2">
    <source>
        <dbReference type="Proteomes" id="UP000325105"/>
    </source>
</evidence>
<comment type="caution">
    <text evidence="1">The sequence shown here is derived from an EMBL/GenBank/DDBJ whole genome shotgun (WGS) entry which is preliminary data.</text>
</comment>
<keyword evidence="2" id="KW-1185">Reference proteome</keyword>
<proteinExistence type="predicted"/>
<reference evidence="1 2" key="1">
    <citation type="submission" date="2019-07" db="EMBL/GenBank/DDBJ databases">
        <title>Genomic Encyclopedia of Archaeal and Bacterial Type Strains, Phase II (KMG-II): from individual species to whole genera.</title>
        <authorList>
            <person name="Goeker M."/>
        </authorList>
    </citation>
    <scope>NUCLEOTIDE SEQUENCE [LARGE SCALE GENOMIC DNA]</scope>
    <source>
        <strain evidence="1 2">DSM 18850</strain>
    </source>
</reference>
<gene>
    <name evidence="1" type="ORF">BC792_11575</name>
</gene>
<organism evidence="1 2">
    <name type="scientific">Sphingobacterium allocomposti</name>
    <dbReference type="NCBI Taxonomy" id="415956"/>
    <lineage>
        <taxon>Bacteria</taxon>
        <taxon>Pseudomonadati</taxon>
        <taxon>Bacteroidota</taxon>
        <taxon>Sphingobacteriia</taxon>
        <taxon>Sphingobacteriales</taxon>
        <taxon>Sphingobacteriaceae</taxon>
        <taxon>Sphingobacterium</taxon>
    </lineage>
</organism>
<dbReference type="Proteomes" id="UP000325105">
    <property type="component" value="Unassembled WGS sequence"/>
</dbReference>
<evidence type="ECO:0000313" key="1">
    <source>
        <dbReference type="EMBL" id="TYP92973.1"/>
    </source>
</evidence>